<keyword evidence="4 18" id="KW-0410">Iron transport</keyword>
<keyword evidence="12" id="KW-0472">Membrane</keyword>
<dbReference type="PIRSF" id="PIRSF002549">
    <property type="entry name" value="Transferrin"/>
    <property type="match status" value="1"/>
</dbReference>
<feature type="disulfide bond" evidence="21">
    <location>
        <begin position="138"/>
        <end position="224"/>
    </location>
</feature>
<dbReference type="GO" id="GO:0005886">
    <property type="term" value="C:plasma membrane"/>
    <property type="evidence" value="ECO:0007669"/>
    <property type="project" value="UniProtKB-SubCell"/>
</dbReference>
<keyword evidence="25" id="KW-1185">Reference proteome</keyword>
<feature type="binding site" evidence="20">
    <location>
        <position position="86"/>
    </location>
    <ligand>
        <name>Fe(3+)</name>
        <dbReference type="ChEBI" id="CHEBI:29034"/>
        <label>1</label>
    </ligand>
</feature>
<evidence type="ECO:0000256" key="7">
    <source>
        <dbReference type="ARBA" id="ARBA00022729"/>
    </source>
</evidence>
<keyword evidence="11 18" id="KW-0406">Ion transport</keyword>
<evidence type="ECO:0000256" key="2">
    <source>
        <dbReference type="ARBA" id="ARBA00022448"/>
    </source>
</evidence>
<evidence type="ECO:0000256" key="6">
    <source>
        <dbReference type="ARBA" id="ARBA00022723"/>
    </source>
</evidence>
<evidence type="ECO:0000256" key="13">
    <source>
        <dbReference type="ARBA" id="ARBA00023157"/>
    </source>
</evidence>
<dbReference type="Proteomes" id="UP000694545">
    <property type="component" value="Unplaced"/>
</dbReference>
<evidence type="ECO:0000256" key="20">
    <source>
        <dbReference type="PIRSR" id="PIRSR002549-3"/>
    </source>
</evidence>
<dbReference type="Ensembl" id="ENSVKKT00000012870.1">
    <property type="protein sequence ID" value="ENSVKKP00000012570.1"/>
    <property type="gene ID" value="ENSVKKG00000008706.1"/>
</dbReference>
<feature type="binding site" evidence="19">
    <location>
        <position position="483"/>
    </location>
    <ligand>
        <name>hydrogencarbonate</name>
        <dbReference type="ChEBI" id="CHEBI:17544"/>
        <label>1</label>
    </ligand>
</feature>
<feature type="binding site" evidence="20">
    <location>
        <position position="456"/>
    </location>
    <ligand>
        <name>Fe(3+)</name>
        <dbReference type="ChEBI" id="CHEBI:29034"/>
        <label>1</label>
    </ligand>
</feature>
<feature type="domain" description="Transferrin-like" evidence="23">
    <location>
        <begin position="371"/>
        <end position="711"/>
    </location>
</feature>
<feature type="binding site" evidence="20">
    <location>
        <position position="561"/>
    </location>
    <ligand>
        <name>Fe(3+)</name>
        <dbReference type="ChEBI" id="CHEBI:29034"/>
        <label>2</label>
    </ligand>
</feature>
<evidence type="ECO:0000256" key="17">
    <source>
        <dbReference type="ARBA" id="ARBA00072985"/>
    </source>
</evidence>
<dbReference type="FunFam" id="3.40.190.10:FF:000108">
    <property type="entry name" value="melanotransferrin"/>
    <property type="match status" value="2"/>
</dbReference>
<comment type="similarity">
    <text evidence="18">Belongs to the transferrin family.</text>
</comment>
<feature type="domain" description="Transferrin-like" evidence="23">
    <location>
        <begin position="33"/>
        <end position="360"/>
    </location>
</feature>
<evidence type="ECO:0000256" key="22">
    <source>
        <dbReference type="SAM" id="MobiDB-lite"/>
    </source>
</evidence>
<evidence type="ECO:0000313" key="25">
    <source>
        <dbReference type="Proteomes" id="UP000694545"/>
    </source>
</evidence>
<feature type="disulfide bond" evidence="21">
    <location>
        <begin position="481"/>
        <end position="567"/>
    </location>
</feature>
<evidence type="ECO:0000256" key="16">
    <source>
        <dbReference type="ARBA" id="ARBA00054140"/>
    </source>
</evidence>
<keyword evidence="10 18" id="KW-0408">Iron</keyword>
<comment type="function">
    <text evidence="16">Involved in iron cellular uptake. Seems to be internalized and then recycled back to the cell membrane. Binds a single atom of iron per subunit. Could also bind zinc.</text>
</comment>
<feature type="binding site" evidence="19">
    <location>
        <position position="140"/>
    </location>
    <ligand>
        <name>hydrogencarbonate</name>
        <dbReference type="ChEBI" id="CHEBI:17544"/>
        <label>1</label>
    </ligand>
</feature>
<keyword evidence="14" id="KW-0325">Glycoprotein</keyword>
<dbReference type="SUPFAM" id="SSF53850">
    <property type="entry name" value="Periplasmic binding protein-like II"/>
    <property type="match status" value="2"/>
</dbReference>
<feature type="binding site" evidence="19">
    <location>
        <position position="147"/>
    </location>
    <ligand>
        <name>hydrogencarbonate</name>
        <dbReference type="ChEBI" id="CHEBI:17544"/>
        <label>1</label>
    </ligand>
</feature>
<dbReference type="GO" id="GO:0005615">
    <property type="term" value="C:extracellular space"/>
    <property type="evidence" value="ECO:0007669"/>
    <property type="project" value="InterPro"/>
</dbReference>
<evidence type="ECO:0000259" key="23">
    <source>
        <dbReference type="PROSITE" id="PS51408"/>
    </source>
</evidence>
<evidence type="ECO:0000256" key="12">
    <source>
        <dbReference type="ARBA" id="ARBA00023136"/>
    </source>
</evidence>
<feature type="region of interest" description="Disordered" evidence="22">
    <location>
        <begin position="1"/>
        <end position="20"/>
    </location>
</feature>
<feature type="disulfide bond" evidence="21">
    <location>
        <begin position="194"/>
        <end position="207"/>
    </location>
</feature>
<dbReference type="InterPro" id="IPR016357">
    <property type="entry name" value="Transferrin"/>
</dbReference>
<evidence type="ECO:0000256" key="11">
    <source>
        <dbReference type="ARBA" id="ARBA00023065"/>
    </source>
</evidence>
<feature type="disulfide bond" evidence="21">
    <location>
        <begin position="608"/>
        <end position="622"/>
    </location>
</feature>
<keyword evidence="7" id="KW-0732">Signal</keyword>
<evidence type="ECO:0000256" key="10">
    <source>
        <dbReference type="ARBA" id="ARBA00023004"/>
    </source>
</evidence>
<dbReference type="GO" id="GO:0006826">
    <property type="term" value="P:iron ion transport"/>
    <property type="evidence" value="ECO:0007669"/>
    <property type="project" value="UniProtKB-KW"/>
</dbReference>
<feature type="disulfide bond" evidence="21">
    <location>
        <begin position="537"/>
        <end position="550"/>
    </location>
</feature>
<evidence type="ECO:0000256" key="19">
    <source>
        <dbReference type="PIRSR" id="PIRSR002549-2"/>
    </source>
</evidence>
<keyword evidence="2 18" id="KW-0813">Transport</keyword>
<dbReference type="OMA" id="CPVPAMT"/>
<dbReference type="PANTHER" id="PTHR11485:SF21">
    <property type="entry name" value="MELANOTRANSFERRIN"/>
    <property type="match status" value="1"/>
</dbReference>
<dbReference type="GO" id="GO:0046872">
    <property type="term" value="F:metal ion binding"/>
    <property type="evidence" value="ECO:0007669"/>
    <property type="project" value="UniProtKB-KW"/>
</dbReference>
<dbReference type="PROSITE" id="PS00207">
    <property type="entry name" value="TRANSFERRIN_LIKE_3"/>
    <property type="match status" value="1"/>
</dbReference>
<dbReference type="InterPro" id="IPR001156">
    <property type="entry name" value="Transferrin-like_dom"/>
</dbReference>
<evidence type="ECO:0000256" key="8">
    <source>
        <dbReference type="ARBA" id="ARBA00022737"/>
    </source>
</evidence>
<dbReference type="InterPro" id="IPR018195">
    <property type="entry name" value="Transferrin_Fe_BS"/>
</dbReference>
<evidence type="ECO:0000256" key="1">
    <source>
        <dbReference type="ARBA" id="ARBA00004609"/>
    </source>
</evidence>
<keyword evidence="3" id="KW-1003">Cell membrane</keyword>
<evidence type="ECO:0000256" key="3">
    <source>
        <dbReference type="ARBA" id="ARBA00022475"/>
    </source>
</evidence>
<dbReference type="Pfam" id="PF00405">
    <property type="entry name" value="Transferrin"/>
    <property type="match status" value="2"/>
</dbReference>
<dbReference type="GO" id="GO:0098552">
    <property type="term" value="C:side of membrane"/>
    <property type="evidence" value="ECO:0007669"/>
    <property type="project" value="UniProtKB-KW"/>
</dbReference>
<keyword evidence="15" id="KW-0449">Lipoprotein</keyword>
<keyword evidence="6 18" id="KW-0479">Metal-binding</keyword>
<evidence type="ECO:0000256" key="15">
    <source>
        <dbReference type="ARBA" id="ARBA00023288"/>
    </source>
</evidence>
<proteinExistence type="inferred from homology"/>
<evidence type="ECO:0000256" key="4">
    <source>
        <dbReference type="ARBA" id="ARBA00022496"/>
    </source>
</evidence>
<accession>A0A8D2JCF6</accession>
<evidence type="ECO:0000256" key="21">
    <source>
        <dbReference type="PIRSR" id="PIRSR002549-4"/>
    </source>
</evidence>
<evidence type="ECO:0000256" key="14">
    <source>
        <dbReference type="ARBA" id="ARBA00023180"/>
    </source>
</evidence>
<feature type="binding site" evidence="19">
    <location>
        <position position="487"/>
    </location>
    <ligand>
        <name>hydrogencarbonate</name>
        <dbReference type="ChEBI" id="CHEBI:17544"/>
        <label>2</label>
    </ligand>
</feature>
<feature type="disulfide bond" evidence="21">
    <location>
        <begin position="260"/>
        <end position="274"/>
    </location>
</feature>
<dbReference type="GO" id="GO:0005769">
    <property type="term" value="C:early endosome"/>
    <property type="evidence" value="ECO:0007669"/>
    <property type="project" value="TreeGrafter"/>
</dbReference>
<feature type="binding site" evidence="19">
    <location>
        <position position="144"/>
    </location>
    <ligand>
        <name>hydrogencarbonate</name>
        <dbReference type="ChEBI" id="CHEBI:17544"/>
        <label>1</label>
    </ligand>
</feature>
<reference evidence="24" key="2">
    <citation type="submission" date="2025-09" db="UniProtKB">
        <authorList>
            <consortium name="Ensembl"/>
        </authorList>
    </citation>
    <scope>IDENTIFICATION</scope>
</reference>
<dbReference type="Gene3D" id="3.40.190.10">
    <property type="entry name" value="Periplasmic binding protein-like II"/>
    <property type="match status" value="4"/>
</dbReference>
<keyword evidence="13 21" id="KW-1015">Disulfide bond</keyword>
<name>A0A8D2JCF6_VARKO</name>
<organism evidence="24 25">
    <name type="scientific">Varanus komodoensis</name>
    <name type="common">Komodo dragon</name>
    <dbReference type="NCBI Taxonomy" id="61221"/>
    <lineage>
        <taxon>Eukaryota</taxon>
        <taxon>Metazoa</taxon>
        <taxon>Chordata</taxon>
        <taxon>Craniata</taxon>
        <taxon>Vertebrata</taxon>
        <taxon>Euteleostomi</taxon>
        <taxon>Lepidosauria</taxon>
        <taxon>Squamata</taxon>
        <taxon>Bifurcata</taxon>
        <taxon>Unidentata</taxon>
        <taxon>Episquamata</taxon>
        <taxon>Toxicofera</taxon>
        <taxon>Anguimorpha</taxon>
        <taxon>Paleoanguimorpha</taxon>
        <taxon>Varanoidea</taxon>
        <taxon>Varanidae</taxon>
        <taxon>Varanus</taxon>
    </lineage>
</organism>
<evidence type="ECO:0000256" key="9">
    <source>
        <dbReference type="ARBA" id="ARBA00022833"/>
    </source>
</evidence>
<evidence type="ECO:0000256" key="18">
    <source>
        <dbReference type="PIRNR" id="PIRNR002549"/>
    </source>
</evidence>
<sequence>MLPHLCPPHSAAESPSGGNTKPARCIQFWEGVFKKSLIGTIEKRGKQVVPEPGHALTAGGRLGPLARGGWSCPRHPASLADVATVDGGMVYQAGKEFHLKPVVAEAYGQDVGTSYYAVAVVRANSTLTINSLKGAKSCHTGINRTVGWNVPVGFLINSGRMSVMGCDVTQAVGDYFSASCVPGAGGGTYPTSLCQLCKGDEAGQGKCEPSPREEYYDYLGAFRCLTDGKGDVAFVKHSTVADNRPSWAHQLQPWDFQLLCRDGSKAAITAWRTCHLARVPAHAVVARGDTDGGLVFRLLSQGQQKFDGGDSSFQMFDSDAYGGKNLLFKDSTTELVPILQQTYQAWLGDEYLLRFQPLSGKWPFAGLPEFLRWCVLSTEEIRKCSAMAMAFQRKSLKPQIQCVSATSQEQCMQWIQKRAVDAVTLAGEDVYLAGKTYGLALAAGERYADGDSTSTYYAVAVVRRAASDAFTIHELKGKKSCHTGYGRTAGWKIPVGLLLRMGLIQPQGCSILKAVSSFFSASCIPAASREDYPASLCELCVGDDRGNHKCDASSQERYYGYAGAFRCLAESQGDVAFVKHTSVFENTDGNNAESWASQLQSEDFQLLCPNGARAEVGQFAECHWGRVPARAVMVHPDSSALAVYGLLDKAQDFFGDDNNTYGFKMFSSTDFEGQDLIFKDSTTAIVPVGERTTFKSWLGQQFLESLEGLGSYQCSGAGESGFPCWFPQICPCRKGKVWFLCEERKLSKFWSVVIRGPCYFCSVEWLIPS</sequence>
<feature type="disulfide bond" evidence="21">
    <location>
        <begin position="523"/>
        <end position="540"/>
    </location>
</feature>
<feature type="binding site" evidence="20">
    <location>
        <position position="218"/>
    </location>
    <ligand>
        <name>Fe(3+)</name>
        <dbReference type="ChEBI" id="CHEBI:29034"/>
        <label>1</label>
    </ligand>
</feature>
<keyword evidence="9" id="KW-0862">Zinc</keyword>
<protein>
    <recommendedName>
        <fullName evidence="17">Melanotransferrin</fullName>
    </recommendedName>
</protein>
<dbReference type="SMART" id="SM00094">
    <property type="entry name" value="TR_FER"/>
    <property type="match status" value="2"/>
</dbReference>
<dbReference type="PROSITE" id="PS00206">
    <property type="entry name" value="TRANSFERRIN_LIKE_2"/>
    <property type="match status" value="2"/>
</dbReference>
<dbReference type="GO" id="GO:0055037">
    <property type="term" value="C:recycling endosome"/>
    <property type="evidence" value="ECO:0007669"/>
    <property type="project" value="TreeGrafter"/>
</dbReference>
<feature type="binding site" evidence="20">
    <location>
        <position position="282"/>
    </location>
    <ligand>
        <name>Fe(3+)</name>
        <dbReference type="ChEBI" id="CHEBI:29034"/>
        <label>1</label>
    </ligand>
</feature>
<dbReference type="CDD" id="cd13529">
    <property type="entry name" value="PBP2_transferrin"/>
    <property type="match status" value="2"/>
</dbReference>
<feature type="binding site" evidence="20">
    <location>
        <position position="115"/>
    </location>
    <ligand>
        <name>Fe(3+)</name>
        <dbReference type="ChEBI" id="CHEBI:29034"/>
        <label>1</label>
    </ligand>
</feature>
<dbReference type="AlphaFoldDB" id="A0A8D2JCF6"/>
<comment type="subcellular location">
    <subcellularLocation>
        <location evidence="1">Cell membrane</location>
        <topology evidence="1">Lipid-anchor</topology>
        <topology evidence="1">GPI-anchor</topology>
    </subcellularLocation>
</comment>
<feature type="disulfide bond" evidence="21">
    <location>
        <begin position="180"/>
        <end position="197"/>
    </location>
</feature>
<feature type="binding site" evidence="19">
    <location>
        <position position="490"/>
    </location>
    <ligand>
        <name>hydrogencarbonate</name>
        <dbReference type="ChEBI" id="CHEBI:17544"/>
        <label>1</label>
    </ligand>
</feature>
<keyword evidence="8" id="KW-0677">Repeat</keyword>
<keyword evidence="5" id="KW-0336">GPI-anchor</keyword>
<feature type="disulfide bond" evidence="21">
    <location>
        <begin position="384"/>
        <end position="402"/>
    </location>
</feature>
<dbReference type="PROSITE" id="PS00205">
    <property type="entry name" value="TRANSFERRIN_LIKE_1"/>
    <property type="match status" value="1"/>
</dbReference>
<evidence type="ECO:0000313" key="24">
    <source>
        <dbReference type="Ensembl" id="ENSVKKP00000012570.1"/>
    </source>
</evidence>
<dbReference type="PROSITE" id="PS51408">
    <property type="entry name" value="TRANSFERRIN_LIKE_4"/>
    <property type="match status" value="2"/>
</dbReference>
<evidence type="ECO:0000256" key="5">
    <source>
        <dbReference type="ARBA" id="ARBA00022622"/>
    </source>
</evidence>
<feature type="binding site" evidence="19">
    <location>
        <position position="489"/>
    </location>
    <ligand>
        <name>hydrogencarbonate</name>
        <dbReference type="ChEBI" id="CHEBI:17544"/>
        <label>1</label>
    </ligand>
</feature>
<dbReference type="PRINTS" id="PR00422">
    <property type="entry name" value="TRANSFERRIN"/>
</dbReference>
<feature type="disulfide bond" evidence="21">
    <location>
        <begin position="374"/>
        <end position="411"/>
    </location>
</feature>
<reference evidence="24" key="1">
    <citation type="submission" date="2025-08" db="UniProtKB">
        <authorList>
            <consortium name="Ensembl"/>
        </authorList>
    </citation>
    <scope>IDENTIFICATION</scope>
</reference>
<dbReference type="PANTHER" id="PTHR11485">
    <property type="entry name" value="TRANSFERRIN"/>
    <property type="match status" value="1"/>
</dbReference>